<dbReference type="GeneID" id="54463468"/>
<evidence type="ECO:0000313" key="2">
    <source>
        <dbReference type="Proteomes" id="UP000504636"/>
    </source>
</evidence>
<dbReference type="AlphaFoldDB" id="A0A6A6Y1G8"/>
<gene>
    <name evidence="1 3" type="ORF">BDZ99DRAFT_483451</name>
</gene>
<accession>A0A6A6Y1G8</accession>
<reference evidence="3" key="2">
    <citation type="submission" date="2020-04" db="EMBL/GenBank/DDBJ databases">
        <authorList>
            <consortium name="NCBI Genome Project"/>
        </authorList>
    </citation>
    <scope>NUCLEOTIDE SEQUENCE</scope>
    <source>
        <strain evidence="3">CBS 304.34</strain>
    </source>
</reference>
<sequence length="290" mass="33243">MPSLLTIPREIRDEIYTWGLLIPFSPVPPQRIRISTEKVRKVLNLGFTDVTVEEILPRHPSQEDIGYVWSEESVRYPLSAPLPPTHHLLSACSQIRTELKEAIRRMGDGKLRYKIDLALRNDKFVLYPTWVSIPMLSKHVDELEVTLRILHGRTKSVCSVFSVHEEEQEGSLLNGGLACLIRFVERGVHFLSKKKREGFTVGLLVIDVHAPGIARADLDKDMEETAASLEKWMQGTESDALGEMAREMEDTQIRLLARKIESLRLSTYGRIVGEWDMKEMIRMRDELARN</sequence>
<evidence type="ECO:0000313" key="3">
    <source>
        <dbReference type="RefSeq" id="XP_033568621.1"/>
    </source>
</evidence>
<dbReference type="OrthoDB" id="2823490at2759"/>
<dbReference type="RefSeq" id="XP_033568621.1">
    <property type="nucleotide sequence ID" value="XM_033722575.1"/>
</dbReference>
<organism evidence="1">
    <name type="scientific">Mytilinidion resinicola</name>
    <dbReference type="NCBI Taxonomy" id="574789"/>
    <lineage>
        <taxon>Eukaryota</taxon>
        <taxon>Fungi</taxon>
        <taxon>Dikarya</taxon>
        <taxon>Ascomycota</taxon>
        <taxon>Pezizomycotina</taxon>
        <taxon>Dothideomycetes</taxon>
        <taxon>Pleosporomycetidae</taxon>
        <taxon>Mytilinidiales</taxon>
        <taxon>Mytilinidiaceae</taxon>
        <taxon>Mytilinidion</taxon>
    </lineage>
</organism>
<dbReference type="EMBL" id="MU003728">
    <property type="protein sequence ID" value="KAF2801657.1"/>
    <property type="molecule type" value="Genomic_DNA"/>
</dbReference>
<keyword evidence="2" id="KW-1185">Reference proteome</keyword>
<name>A0A6A6Y1G8_9PEZI</name>
<dbReference type="Proteomes" id="UP000504636">
    <property type="component" value="Unplaced"/>
</dbReference>
<evidence type="ECO:0000313" key="1">
    <source>
        <dbReference type="EMBL" id="KAF2801657.1"/>
    </source>
</evidence>
<proteinExistence type="predicted"/>
<protein>
    <submittedName>
        <fullName evidence="1 3">Uncharacterized protein</fullName>
    </submittedName>
</protein>
<reference evidence="3" key="3">
    <citation type="submission" date="2025-04" db="UniProtKB">
        <authorList>
            <consortium name="RefSeq"/>
        </authorList>
    </citation>
    <scope>IDENTIFICATION</scope>
    <source>
        <strain evidence="3">CBS 304.34</strain>
    </source>
</reference>
<reference evidence="1 3" key="1">
    <citation type="journal article" date="2020" name="Stud. Mycol.">
        <title>101 Dothideomycetes genomes: a test case for predicting lifestyles and emergence of pathogens.</title>
        <authorList>
            <person name="Haridas S."/>
            <person name="Albert R."/>
            <person name="Binder M."/>
            <person name="Bloem J."/>
            <person name="Labutti K."/>
            <person name="Salamov A."/>
            <person name="Andreopoulos B."/>
            <person name="Baker S."/>
            <person name="Barry K."/>
            <person name="Bills G."/>
            <person name="Bluhm B."/>
            <person name="Cannon C."/>
            <person name="Castanera R."/>
            <person name="Culley D."/>
            <person name="Daum C."/>
            <person name="Ezra D."/>
            <person name="Gonzalez J."/>
            <person name="Henrissat B."/>
            <person name="Kuo A."/>
            <person name="Liang C."/>
            <person name="Lipzen A."/>
            <person name="Lutzoni F."/>
            <person name="Magnuson J."/>
            <person name="Mondo S."/>
            <person name="Nolan M."/>
            <person name="Ohm R."/>
            <person name="Pangilinan J."/>
            <person name="Park H.-J."/>
            <person name="Ramirez L."/>
            <person name="Alfaro M."/>
            <person name="Sun H."/>
            <person name="Tritt A."/>
            <person name="Yoshinaga Y."/>
            <person name="Zwiers L.-H."/>
            <person name="Turgeon B."/>
            <person name="Goodwin S."/>
            <person name="Spatafora J."/>
            <person name="Crous P."/>
            <person name="Grigoriev I."/>
        </authorList>
    </citation>
    <scope>NUCLEOTIDE SEQUENCE</scope>
    <source>
        <strain evidence="1 3">CBS 304.34</strain>
    </source>
</reference>